<feature type="domain" description="NodB homology" evidence="5">
    <location>
        <begin position="110"/>
        <end position="232"/>
    </location>
</feature>
<dbReference type="Proteomes" id="UP000265768">
    <property type="component" value="Unassembled WGS sequence"/>
</dbReference>
<dbReference type="AlphaFoldDB" id="A0A3A4A3H2"/>
<feature type="signal peptide" evidence="4">
    <location>
        <begin position="1"/>
        <end position="20"/>
    </location>
</feature>
<evidence type="ECO:0000313" key="7">
    <source>
        <dbReference type="Proteomes" id="UP000265768"/>
    </source>
</evidence>
<dbReference type="GO" id="GO:0005576">
    <property type="term" value="C:extracellular region"/>
    <property type="evidence" value="ECO:0007669"/>
    <property type="project" value="UniProtKB-SubCell"/>
</dbReference>
<evidence type="ECO:0000256" key="1">
    <source>
        <dbReference type="ARBA" id="ARBA00004613"/>
    </source>
</evidence>
<keyword evidence="6" id="KW-0119">Carbohydrate metabolism</keyword>
<reference evidence="6 7" key="1">
    <citation type="submission" date="2018-09" db="EMBL/GenBank/DDBJ databases">
        <title>YIM 75507 draft genome.</title>
        <authorList>
            <person name="Tang S."/>
            <person name="Feng Y."/>
        </authorList>
    </citation>
    <scope>NUCLEOTIDE SEQUENCE [LARGE SCALE GENOMIC DNA]</scope>
    <source>
        <strain evidence="6 7">YIM 75507</strain>
    </source>
</reference>
<comment type="subcellular location">
    <subcellularLocation>
        <location evidence="1">Secreted</location>
    </subcellularLocation>
</comment>
<dbReference type="PANTHER" id="PTHR34216:SF3">
    <property type="entry name" value="POLY-BETA-1,6-N-ACETYL-D-GLUCOSAMINE N-DEACETYLASE"/>
    <property type="match status" value="1"/>
</dbReference>
<dbReference type="GO" id="GO:0016798">
    <property type="term" value="F:hydrolase activity, acting on glycosyl bonds"/>
    <property type="evidence" value="ECO:0007669"/>
    <property type="project" value="UniProtKB-KW"/>
</dbReference>
<keyword evidence="6" id="KW-0858">Xylan degradation</keyword>
<feature type="chain" id="PRO_5039433122" evidence="4">
    <location>
        <begin position="21"/>
        <end position="337"/>
    </location>
</feature>
<dbReference type="OrthoDB" id="9778320at2"/>
<dbReference type="EMBL" id="QZEY01000023">
    <property type="protein sequence ID" value="RJL22134.1"/>
    <property type="molecule type" value="Genomic_DNA"/>
</dbReference>
<dbReference type="InterPro" id="IPR002509">
    <property type="entry name" value="NODB_dom"/>
</dbReference>
<keyword evidence="6" id="KW-0624">Polysaccharide degradation</keyword>
<feature type="region of interest" description="Disordered" evidence="3">
    <location>
        <begin position="306"/>
        <end position="337"/>
    </location>
</feature>
<accession>A0A3A4A3H2</accession>
<evidence type="ECO:0000256" key="4">
    <source>
        <dbReference type="SAM" id="SignalP"/>
    </source>
</evidence>
<dbReference type="GO" id="GO:0045493">
    <property type="term" value="P:xylan catabolic process"/>
    <property type="evidence" value="ECO:0007669"/>
    <property type="project" value="UniProtKB-KW"/>
</dbReference>
<evidence type="ECO:0000256" key="3">
    <source>
        <dbReference type="SAM" id="MobiDB-lite"/>
    </source>
</evidence>
<feature type="region of interest" description="Disordered" evidence="3">
    <location>
        <begin position="23"/>
        <end position="48"/>
    </location>
</feature>
<sequence length="337" mass="35669">MKSRIAAAAGLAAAVALTGACGSGAPKEAERAAARAPAPAPPPKADPAKVKANELGLVPVLMYHQIIDKPTTVYDRTPADFRAELERLAREGYVPVTAGEYATGRIDIPAGKHPVVLTFDDSTTSQFALRADGQVEPKTAVGILMDVARRNPGFRPKATMFVNGNPFNLGARGLQWLHKNGFEVGNHTLTHANLATASAAGVQKEIAANQKQIQDALPGTQVTTLALPFGIKPRPERLAQQGTSAAGSYSHKGVFLVGSNPAVSPHSSSYDPANIPRIRSQGKKGPEANFGSFVWLTRLSKTPENLYTSDGDPKRISYPKTSTEQLAGPYRGLGNAY</sequence>
<organism evidence="6 7">
    <name type="scientific">Bailinhaonella thermotolerans</name>
    <dbReference type="NCBI Taxonomy" id="1070861"/>
    <lineage>
        <taxon>Bacteria</taxon>
        <taxon>Bacillati</taxon>
        <taxon>Actinomycetota</taxon>
        <taxon>Actinomycetes</taxon>
        <taxon>Streptosporangiales</taxon>
        <taxon>Streptosporangiaceae</taxon>
        <taxon>Bailinhaonella</taxon>
    </lineage>
</organism>
<dbReference type="InterPro" id="IPR011330">
    <property type="entry name" value="Glyco_hydro/deAcase_b/a-brl"/>
</dbReference>
<dbReference type="RefSeq" id="WP_119931210.1">
    <property type="nucleotide sequence ID" value="NZ_QZEY01000023.1"/>
</dbReference>
<evidence type="ECO:0000313" key="6">
    <source>
        <dbReference type="EMBL" id="RJL22134.1"/>
    </source>
</evidence>
<dbReference type="SUPFAM" id="SSF88713">
    <property type="entry name" value="Glycoside hydrolase/deacetylase"/>
    <property type="match status" value="1"/>
</dbReference>
<keyword evidence="7" id="KW-1185">Reference proteome</keyword>
<keyword evidence="6" id="KW-0326">Glycosidase</keyword>
<gene>
    <name evidence="6" type="ORF">D5H75_36410</name>
</gene>
<name>A0A3A4A3H2_9ACTN</name>
<evidence type="ECO:0000256" key="2">
    <source>
        <dbReference type="ARBA" id="ARBA00022729"/>
    </source>
</evidence>
<protein>
    <submittedName>
        <fullName evidence="6">Xylanase</fullName>
    </submittedName>
</protein>
<dbReference type="Pfam" id="PF01522">
    <property type="entry name" value="Polysacc_deac_1"/>
    <property type="match status" value="1"/>
</dbReference>
<proteinExistence type="predicted"/>
<keyword evidence="2 4" id="KW-0732">Signal</keyword>
<dbReference type="PANTHER" id="PTHR34216">
    <property type="match status" value="1"/>
</dbReference>
<comment type="caution">
    <text evidence="6">The sequence shown here is derived from an EMBL/GenBank/DDBJ whole genome shotgun (WGS) entry which is preliminary data.</text>
</comment>
<evidence type="ECO:0000259" key="5">
    <source>
        <dbReference type="Pfam" id="PF01522"/>
    </source>
</evidence>
<keyword evidence="6" id="KW-0378">Hydrolase</keyword>
<dbReference type="GO" id="GO:0016810">
    <property type="term" value="F:hydrolase activity, acting on carbon-nitrogen (but not peptide) bonds"/>
    <property type="evidence" value="ECO:0007669"/>
    <property type="project" value="InterPro"/>
</dbReference>
<dbReference type="Gene3D" id="3.20.20.370">
    <property type="entry name" value="Glycoside hydrolase/deacetylase"/>
    <property type="match status" value="1"/>
</dbReference>
<dbReference type="InterPro" id="IPR051398">
    <property type="entry name" value="Polysacch_Deacetylase"/>
</dbReference>
<dbReference type="PROSITE" id="PS51257">
    <property type="entry name" value="PROKAR_LIPOPROTEIN"/>
    <property type="match status" value="1"/>
</dbReference>